<dbReference type="RefSeq" id="XP_007755068.1">
    <property type="nucleotide sequence ID" value="XM_007756878.1"/>
</dbReference>
<keyword evidence="2" id="KW-1185">Reference proteome</keyword>
<gene>
    <name evidence="1" type="ORF">A1O7_02849</name>
</gene>
<accession>W9WVW4</accession>
<dbReference type="PANTHER" id="PTHR42749:SF1">
    <property type="entry name" value="CELL SHAPE-DETERMINING PROTEIN MREB"/>
    <property type="match status" value="1"/>
</dbReference>
<dbReference type="AlphaFoldDB" id="W9WVW4"/>
<dbReference type="GeneID" id="19177453"/>
<dbReference type="Proteomes" id="UP000019473">
    <property type="component" value="Unassembled WGS sequence"/>
</dbReference>
<comment type="caution">
    <text evidence="1">The sequence shown here is derived from an EMBL/GenBank/DDBJ whole genome shotgun (WGS) entry which is preliminary data.</text>
</comment>
<dbReference type="STRING" id="1182544.W9WVW4"/>
<name>W9WVW4_9EURO</name>
<dbReference type="HOGENOM" id="CLU_027215_0_0_1"/>
<proteinExistence type="predicted"/>
<dbReference type="Gene3D" id="3.90.640.10">
    <property type="entry name" value="Actin, Chain A, domain 4"/>
    <property type="match status" value="1"/>
</dbReference>
<dbReference type="VEuPathDB" id="FungiDB:A1O7_02849"/>
<protein>
    <recommendedName>
        <fullName evidence="3">Actin-like ATPase domain-containing protein</fullName>
    </recommendedName>
</protein>
<dbReference type="OrthoDB" id="4161272at2759"/>
<dbReference type="PANTHER" id="PTHR42749">
    <property type="entry name" value="CELL SHAPE-DETERMINING PROTEIN MREB"/>
    <property type="match status" value="1"/>
</dbReference>
<evidence type="ECO:0000313" key="2">
    <source>
        <dbReference type="Proteomes" id="UP000019473"/>
    </source>
</evidence>
<dbReference type="eggNOG" id="ENOG502TB27">
    <property type="taxonomic scope" value="Eukaryota"/>
</dbReference>
<dbReference type="SUPFAM" id="SSF53067">
    <property type="entry name" value="Actin-like ATPase domain"/>
    <property type="match status" value="1"/>
</dbReference>
<dbReference type="CDD" id="cd10170">
    <property type="entry name" value="ASKHA_NBD_HSP70"/>
    <property type="match status" value="1"/>
</dbReference>
<organism evidence="1 2">
    <name type="scientific">Cladophialophora yegresii CBS 114405</name>
    <dbReference type="NCBI Taxonomy" id="1182544"/>
    <lineage>
        <taxon>Eukaryota</taxon>
        <taxon>Fungi</taxon>
        <taxon>Dikarya</taxon>
        <taxon>Ascomycota</taxon>
        <taxon>Pezizomycotina</taxon>
        <taxon>Eurotiomycetes</taxon>
        <taxon>Chaetothyriomycetidae</taxon>
        <taxon>Chaetothyriales</taxon>
        <taxon>Herpotrichiellaceae</taxon>
        <taxon>Cladophialophora</taxon>
    </lineage>
</organism>
<reference evidence="1 2" key="1">
    <citation type="submission" date="2013-03" db="EMBL/GenBank/DDBJ databases">
        <title>The Genome Sequence of Cladophialophora yegresii CBS 114405.</title>
        <authorList>
            <consortium name="The Broad Institute Genomics Platform"/>
            <person name="Cuomo C."/>
            <person name="de Hoog S."/>
            <person name="Gorbushina A."/>
            <person name="Walker B."/>
            <person name="Young S.K."/>
            <person name="Zeng Q."/>
            <person name="Gargeya S."/>
            <person name="Fitzgerald M."/>
            <person name="Haas B."/>
            <person name="Abouelleil A."/>
            <person name="Allen A.W."/>
            <person name="Alvarado L."/>
            <person name="Arachchi H.M."/>
            <person name="Berlin A.M."/>
            <person name="Chapman S.B."/>
            <person name="Gainer-Dewar J."/>
            <person name="Goldberg J."/>
            <person name="Griggs A."/>
            <person name="Gujja S."/>
            <person name="Hansen M."/>
            <person name="Howarth C."/>
            <person name="Imamovic A."/>
            <person name="Ireland A."/>
            <person name="Larimer J."/>
            <person name="McCowan C."/>
            <person name="Murphy C."/>
            <person name="Pearson M."/>
            <person name="Poon T.W."/>
            <person name="Priest M."/>
            <person name="Roberts A."/>
            <person name="Saif S."/>
            <person name="Shea T."/>
            <person name="Sisk P."/>
            <person name="Sykes S."/>
            <person name="Wortman J."/>
            <person name="Nusbaum C."/>
            <person name="Birren B."/>
        </authorList>
    </citation>
    <scope>NUCLEOTIDE SEQUENCE [LARGE SCALE GENOMIC DNA]</scope>
    <source>
        <strain evidence="1 2">CBS 114405</strain>
    </source>
</reference>
<sequence length="713" mass="79526">MASSGGDIEMLDAPVHEMENLAIGYNGVLKHVGLDGDARLESGVDLGSKFSTINYGRVHPNWSLTERKAALTPVQDINGTSRIPTIAIFVQKTDTPNNPPCELVFGAEAEEDPRPAHEILERIEFFKLCLVAPNTEFPRDHSLLTMVMERQLTIRRQVEAVRNKIPEGKYCVRDPLTGQPTAHTLQSPRCIIREFLRFLLRSAQHQYAEAYGLQSTIVPKIFNEKADAMIAVPTGSIWEVEAKDELRMLLHEAGFPKSTCIWSEPNASAMYDLSETAEKESAGIADIANKEEVRIVCDMGGLTTDVCGLCAEEEYNTSAVQLQGVVPGKGSFHGSQRQNELFKEYVTAQFPLGLLPLSWGFNGSENDLLEAFERGFEITKRSFDGAVRGYEVWPIYKSGQKPLFKSAKGRGLVLNEEQMILSAVVMKMLFDQWLDPIKCMLEECMSRIDSPCTLALTGGGSRPPYVLGYLKQQLERTGYGVQANERVSVGMMASEIDSAVARGNFVYLSCLDMNQVQQARADFAVKGQQPFVTQDANLSGALPYTATGEFRVERPQFPFDHVLDVTSCPEWGTPDNAGVFEIKIPNLERGGWVLEEEVHANNDRRPYVVIAYRLELLLEELTPKLKLDILSRTGRPLGDDMTQIIPLKTLYKHLTSAGDFRKKTEESFDEDVAFEWQPTESGPPVQYTPGIVNPGEWYADPNFGRLDEFEDAS</sequence>
<dbReference type="InterPro" id="IPR043129">
    <property type="entry name" value="ATPase_NBD"/>
</dbReference>
<dbReference type="Gene3D" id="3.30.420.40">
    <property type="match status" value="2"/>
</dbReference>
<evidence type="ECO:0000313" key="1">
    <source>
        <dbReference type="EMBL" id="EXJ62414.1"/>
    </source>
</evidence>
<evidence type="ECO:0008006" key="3">
    <source>
        <dbReference type="Google" id="ProtNLM"/>
    </source>
</evidence>
<dbReference type="EMBL" id="AMGW01000002">
    <property type="protein sequence ID" value="EXJ62414.1"/>
    <property type="molecule type" value="Genomic_DNA"/>
</dbReference>